<feature type="domain" description="Thioredoxin" evidence="2">
    <location>
        <begin position="24"/>
        <end position="163"/>
    </location>
</feature>
<dbReference type="InterPro" id="IPR013766">
    <property type="entry name" value="Thioredoxin_domain"/>
</dbReference>
<keyword evidence="4" id="KW-1185">Reference proteome</keyword>
<evidence type="ECO:0000256" key="1">
    <source>
        <dbReference type="SAM" id="SignalP"/>
    </source>
</evidence>
<protein>
    <submittedName>
        <fullName evidence="3">Thioredoxin family protein</fullName>
    </submittedName>
</protein>
<dbReference type="PROSITE" id="PS51352">
    <property type="entry name" value="THIOREDOXIN_2"/>
    <property type="match status" value="1"/>
</dbReference>
<dbReference type="Proteomes" id="UP001606303">
    <property type="component" value="Unassembled WGS sequence"/>
</dbReference>
<reference evidence="3 4" key="1">
    <citation type="submission" date="2024-08" db="EMBL/GenBank/DDBJ databases">
        <authorList>
            <person name="Lu H."/>
        </authorList>
    </citation>
    <scope>NUCLEOTIDE SEQUENCE [LARGE SCALE GENOMIC DNA]</scope>
    <source>
        <strain evidence="3 4">BYS87W</strain>
    </source>
</reference>
<dbReference type="CDD" id="cd02947">
    <property type="entry name" value="TRX_family"/>
    <property type="match status" value="1"/>
</dbReference>
<comment type="caution">
    <text evidence="3">The sequence shown here is derived from an EMBL/GenBank/DDBJ whole genome shotgun (WGS) entry which is preliminary data.</text>
</comment>
<dbReference type="Pfam" id="PF13899">
    <property type="entry name" value="Thioredoxin_7"/>
    <property type="match status" value="1"/>
</dbReference>
<name>A0ABW7H027_9BURK</name>
<proteinExistence type="predicted"/>
<feature type="signal peptide" evidence="1">
    <location>
        <begin position="1"/>
        <end position="29"/>
    </location>
</feature>
<accession>A0ABW7H027</accession>
<gene>
    <name evidence="3" type="ORF">ACG01O_13030</name>
</gene>
<evidence type="ECO:0000259" key="2">
    <source>
        <dbReference type="PROSITE" id="PS51352"/>
    </source>
</evidence>
<dbReference type="SUPFAM" id="SSF52833">
    <property type="entry name" value="Thioredoxin-like"/>
    <property type="match status" value="1"/>
</dbReference>
<keyword evidence="1" id="KW-0732">Signal</keyword>
<sequence>MKFLRALTVSLAPALAPALLLGASLVAHAGPPAIYDEAADAKAAIRTTLAEAEKAKLPVLVVFGANWCGDCRMLDATFKSGPSAPLIAQHFKVVKVDVGRFDRNVDIAEAYRVPLKKGIPAVAVLSPQGKLLYATEGGELADARKMGDQGVYDFFTRIAATAK</sequence>
<dbReference type="InterPro" id="IPR036249">
    <property type="entry name" value="Thioredoxin-like_sf"/>
</dbReference>
<evidence type="ECO:0000313" key="3">
    <source>
        <dbReference type="EMBL" id="MFG6467540.1"/>
    </source>
</evidence>
<dbReference type="RefSeq" id="WP_394385211.1">
    <property type="nucleotide sequence ID" value="NZ_JBIGIB010000003.1"/>
</dbReference>
<feature type="chain" id="PRO_5046127252" evidence="1">
    <location>
        <begin position="30"/>
        <end position="163"/>
    </location>
</feature>
<dbReference type="EMBL" id="JBIGIB010000003">
    <property type="protein sequence ID" value="MFG6467540.1"/>
    <property type="molecule type" value="Genomic_DNA"/>
</dbReference>
<evidence type="ECO:0000313" key="4">
    <source>
        <dbReference type="Proteomes" id="UP001606303"/>
    </source>
</evidence>
<dbReference type="Gene3D" id="3.40.30.10">
    <property type="entry name" value="Glutaredoxin"/>
    <property type="match status" value="1"/>
</dbReference>
<organism evidence="3 4">
    <name type="scientific">Pelomonas baiyunensis</name>
    <dbReference type="NCBI Taxonomy" id="3299026"/>
    <lineage>
        <taxon>Bacteria</taxon>
        <taxon>Pseudomonadati</taxon>
        <taxon>Pseudomonadota</taxon>
        <taxon>Betaproteobacteria</taxon>
        <taxon>Burkholderiales</taxon>
        <taxon>Sphaerotilaceae</taxon>
        <taxon>Roseateles</taxon>
    </lineage>
</organism>